<dbReference type="PANTHER" id="PTHR10516">
    <property type="entry name" value="PEPTIDYL-PROLYL CIS-TRANS ISOMERASE"/>
    <property type="match status" value="1"/>
</dbReference>
<evidence type="ECO:0000256" key="4">
    <source>
        <dbReference type="ARBA" id="ARBA00023235"/>
    </source>
</evidence>
<evidence type="ECO:0000256" key="6">
    <source>
        <dbReference type="PROSITE-ProRule" id="PRU00277"/>
    </source>
</evidence>
<dbReference type="FunCoup" id="A0A1Y2GPR0">
    <property type="interactions" value="182"/>
</dbReference>
<keyword evidence="4 6" id="KW-0413">Isomerase</keyword>
<dbReference type="AlphaFoldDB" id="A0A1Y2GPR0"/>
<comment type="similarity">
    <text evidence="5">Belongs to the FKBP-type PPIase family. FKBP1 subfamily.</text>
</comment>
<evidence type="ECO:0000313" key="8">
    <source>
        <dbReference type="EMBL" id="ORZ18272.1"/>
    </source>
</evidence>
<evidence type="ECO:0000259" key="7">
    <source>
        <dbReference type="PROSITE" id="PS50059"/>
    </source>
</evidence>
<evidence type="ECO:0000256" key="2">
    <source>
        <dbReference type="ARBA" id="ARBA00013194"/>
    </source>
</evidence>
<dbReference type="InterPro" id="IPR050689">
    <property type="entry name" value="FKBP-type_PPIase"/>
</dbReference>
<protein>
    <recommendedName>
        <fullName evidence="2 6">peptidylprolyl isomerase</fullName>
        <ecNumber evidence="2 6">5.2.1.8</ecNumber>
    </recommendedName>
</protein>
<dbReference type="FunFam" id="3.10.50.40:FF:000025">
    <property type="entry name" value="Peptidylprolyl isomerase"/>
    <property type="match status" value="1"/>
</dbReference>
<organism evidence="8 9">
    <name type="scientific">Lobosporangium transversale</name>
    <dbReference type="NCBI Taxonomy" id="64571"/>
    <lineage>
        <taxon>Eukaryota</taxon>
        <taxon>Fungi</taxon>
        <taxon>Fungi incertae sedis</taxon>
        <taxon>Mucoromycota</taxon>
        <taxon>Mortierellomycotina</taxon>
        <taxon>Mortierellomycetes</taxon>
        <taxon>Mortierellales</taxon>
        <taxon>Mortierellaceae</taxon>
        <taxon>Lobosporangium</taxon>
    </lineage>
</organism>
<accession>A0A1Y2GPR0</accession>
<dbReference type="PROSITE" id="PS50059">
    <property type="entry name" value="FKBP_PPIASE"/>
    <property type="match status" value="1"/>
</dbReference>
<evidence type="ECO:0000313" key="9">
    <source>
        <dbReference type="Proteomes" id="UP000193648"/>
    </source>
</evidence>
<dbReference type="InParanoid" id="A0A1Y2GPR0"/>
<dbReference type="EC" id="5.2.1.8" evidence="2 6"/>
<comment type="caution">
    <text evidence="8">The sequence shown here is derived from an EMBL/GenBank/DDBJ whole genome shotgun (WGS) entry which is preliminary data.</text>
</comment>
<proteinExistence type="inferred from homology"/>
<dbReference type="InterPro" id="IPR046357">
    <property type="entry name" value="PPIase_dom_sf"/>
</dbReference>
<evidence type="ECO:0000256" key="5">
    <source>
        <dbReference type="ARBA" id="ARBA00038106"/>
    </source>
</evidence>
<reference evidence="8 9" key="1">
    <citation type="submission" date="2016-07" db="EMBL/GenBank/DDBJ databases">
        <title>Pervasive Adenine N6-methylation of Active Genes in Fungi.</title>
        <authorList>
            <consortium name="DOE Joint Genome Institute"/>
            <person name="Mondo S.J."/>
            <person name="Dannebaum R.O."/>
            <person name="Kuo R.C."/>
            <person name="Labutti K."/>
            <person name="Haridas S."/>
            <person name="Kuo A."/>
            <person name="Salamov A."/>
            <person name="Ahrendt S.R."/>
            <person name="Lipzen A."/>
            <person name="Sullivan W."/>
            <person name="Andreopoulos W.B."/>
            <person name="Clum A."/>
            <person name="Lindquist E."/>
            <person name="Daum C."/>
            <person name="Ramamoorthy G.K."/>
            <person name="Gryganskyi A."/>
            <person name="Culley D."/>
            <person name="Magnuson J.K."/>
            <person name="James T.Y."/>
            <person name="O'Malley M.A."/>
            <person name="Stajich J.E."/>
            <person name="Spatafora J.W."/>
            <person name="Visel A."/>
            <person name="Grigoriev I.V."/>
        </authorList>
    </citation>
    <scope>NUCLEOTIDE SEQUENCE [LARGE SCALE GENOMIC DNA]</scope>
    <source>
        <strain evidence="8 9">NRRL 3116</strain>
    </source>
</reference>
<comment type="catalytic activity">
    <reaction evidence="1 6">
        <text>[protein]-peptidylproline (omega=180) = [protein]-peptidylproline (omega=0)</text>
        <dbReference type="Rhea" id="RHEA:16237"/>
        <dbReference type="Rhea" id="RHEA-COMP:10747"/>
        <dbReference type="Rhea" id="RHEA-COMP:10748"/>
        <dbReference type="ChEBI" id="CHEBI:83833"/>
        <dbReference type="ChEBI" id="CHEBI:83834"/>
        <dbReference type="EC" id="5.2.1.8"/>
    </reaction>
</comment>
<dbReference type="GO" id="GO:0003755">
    <property type="term" value="F:peptidyl-prolyl cis-trans isomerase activity"/>
    <property type="evidence" value="ECO:0007669"/>
    <property type="project" value="UniProtKB-KW"/>
</dbReference>
<feature type="domain" description="PPIase FKBP-type" evidence="7">
    <location>
        <begin position="20"/>
        <end position="108"/>
    </location>
</feature>
<dbReference type="InterPro" id="IPR001179">
    <property type="entry name" value="PPIase_FKBP_dom"/>
</dbReference>
<dbReference type="STRING" id="64571.A0A1Y2GPR0"/>
<dbReference type="OrthoDB" id="1902587at2759"/>
<dbReference type="GeneID" id="33571881"/>
<sequence>MGVTKKTITPGDGINFPKAGQTVVIHYTGTLENGRKFDSSRDRGEPFVTQIGVGRVIKGWDKGVPLMSVGERAILHITYDHAYGARGMPPVIPGLSNLIFDVELLEIRD</sequence>
<evidence type="ECO:0000256" key="3">
    <source>
        <dbReference type="ARBA" id="ARBA00023110"/>
    </source>
</evidence>
<keyword evidence="9" id="KW-1185">Reference proteome</keyword>
<dbReference type="RefSeq" id="XP_021882067.1">
    <property type="nucleotide sequence ID" value="XM_022030038.1"/>
</dbReference>
<dbReference type="EMBL" id="MCFF01000015">
    <property type="protein sequence ID" value="ORZ18272.1"/>
    <property type="molecule type" value="Genomic_DNA"/>
</dbReference>
<gene>
    <name evidence="8" type="ORF">BCR41DRAFT_421524</name>
</gene>
<dbReference type="Proteomes" id="UP000193648">
    <property type="component" value="Unassembled WGS sequence"/>
</dbReference>
<dbReference type="GO" id="GO:0005737">
    <property type="term" value="C:cytoplasm"/>
    <property type="evidence" value="ECO:0007669"/>
    <property type="project" value="TreeGrafter"/>
</dbReference>
<evidence type="ECO:0000256" key="1">
    <source>
        <dbReference type="ARBA" id="ARBA00000971"/>
    </source>
</evidence>
<name>A0A1Y2GPR0_9FUNG</name>
<dbReference type="SUPFAM" id="SSF54534">
    <property type="entry name" value="FKBP-like"/>
    <property type="match status" value="1"/>
</dbReference>
<dbReference type="PANTHER" id="PTHR10516:SF443">
    <property type="entry name" value="FK506-BINDING PROTEIN 59-RELATED"/>
    <property type="match status" value="1"/>
</dbReference>
<keyword evidence="3 6" id="KW-0697">Rotamase</keyword>
<dbReference type="Pfam" id="PF00254">
    <property type="entry name" value="FKBP_C"/>
    <property type="match status" value="1"/>
</dbReference>
<dbReference type="Gene3D" id="3.10.50.40">
    <property type="match status" value="1"/>
</dbReference>